<reference evidence="1 2" key="1">
    <citation type="submission" date="2018-06" db="EMBL/GenBank/DDBJ databases">
        <authorList>
            <consortium name="Pathogen Informatics"/>
            <person name="Doyle S."/>
        </authorList>
    </citation>
    <scope>NUCLEOTIDE SEQUENCE [LARGE SCALE GENOMIC DNA]</scope>
    <source>
        <strain evidence="1 2">NCTC8009</strain>
    </source>
</reference>
<organism evidence="1 2">
    <name type="scientific">Escherichia coli</name>
    <dbReference type="NCBI Taxonomy" id="562"/>
    <lineage>
        <taxon>Bacteria</taxon>
        <taxon>Pseudomonadati</taxon>
        <taxon>Pseudomonadota</taxon>
        <taxon>Gammaproteobacteria</taxon>
        <taxon>Enterobacterales</taxon>
        <taxon>Enterobacteriaceae</taxon>
        <taxon>Escherichia</taxon>
    </lineage>
</organism>
<name>A0A2X1KT25_ECOLX</name>
<dbReference type="Proteomes" id="UP000250991">
    <property type="component" value="Unassembled WGS sequence"/>
</dbReference>
<proteinExistence type="predicted"/>
<evidence type="ECO:0000313" key="1">
    <source>
        <dbReference type="EMBL" id="SPW62127.1"/>
    </source>
</evidence>
<gene>
    <name evidence="1" type="ORF">NCTC8009_00067</name>
</gene>
<dbReference type="EMBL" id="UARW01000001">
    <property type="protein sequence ID" value="SPW62127.1"/>
    <property type="molecule type" value="Genomic_DNA"/>
</dbReference>
<evidence type="ECO:0000313" key="2">
    <source>
        <dbReference type="Proteomes" id="UP000250991"/>
    </source>
</evidence>
<dbReference type="AlphaFoldDB" id="A0A2X1KT25"/>
<protein>
    <submittedName>
        <fullName evidence="1">Uncharacterized protein</fullName>
    </submittedName>
</protein>
<accession>A0A2X1KT25</accession>
<sequence length="57" mass="6693">MYPVFENGSCWVKVDFHLHTRADKEFRYAGESDRYIRDYVNALKAAEVSVGRDHQSQ</sequence>